<evidence type="ECO:0000313" key="1">
    <source>
        <dbReference type="EMBL" id="ABS56229.1"/>
    </source>
</evidence>
<dbReference type="AlphaFoldDB" id="A7I918"/>
<keyword evidence="2" id="KW-1185">Reference proteome</keyword>
<proteinExistence type="predicted"/>
<dbReference type="KEGG" id="mbn:Mboo_1712"/>
<dbReference type="STRING" id="456442.Mboo_1712"/>
<gene>
    <name evidence="1" type="ordered locus">Mboo_1712</name>
</gene>
<dbReference type="GeneID" id="5411305"/>
<dbReference type="RefSeq" id="WP_012107277.1">
    <property type="nucleotide sequence ID" value="NC_009712.1"/>
</dbReference>
<dbReference type="HOGENOM" id="CLU_1811425_0_0_2"/>
<evidence type="ECO:0000313" key="2">
    <source>
        <dbReference type="Proteomes" id="UP000002408"/>
    </source>
</evidence>
<dbReference type="EMBL" id="CP000780">
    <property type="protein sequence ID" value="ABS56229.1"/>
    <property type="molecule type" value="Genomic_DNA"/>
</dbReference>
<dbReference type="Proteomes" id="UP000002408">
    <property type="component" value="Chromosome"/>
</dbReference>
<protein>
    <submittedName>
        <fullName evidence="1">Uncharacterized protein</fullName>
    </submittedName>
</protein>
<accession>A7I918</accession>
<reference evidence="2" key="1">
    <citation type="journal article" date="2015" name="Microbiology">
        <title>Genome of Methanoregula boonei 6A8 reveals adaptations to oligotrophic peatland environments.</title>
        <authorList>
            <person name="Braeuer S."/>
            <person name="Cadillo-Quiroz H."/>
            <person name="Kyrpides N."/>
            <person name="Woyke T."/>
            <person name="Goodwin L."/>
            <person name="Detter C."/>
            <person name="Podell S."/>
            <person name="Yavitt J.B."/>
            <person name="Zinder S.H."/>
        </authorList>
    </citation>
    <scope>NUCLEOTIDE SEQUENCE [LARGE SCALE GENOMIC DNA]</scope>
    <source>
        <strain evidence="2">DSM 21154 / JCM 14090 / 6A8</strain>
    </source>
</reference>
<sequence length="142" mass="16803">MVGTEEAQFITETFGKPAPFARLKKKFRQLFTSRSAIATMRNRLIMEYKQPFADRITIDSLDFEEAWTKRMIIDHFDDRVKTLPDDIILDLYGDYLKAGTMRTRSGRDAVNNYILHFLDLSYNRDGWFDKEKMGAMNRKKKF</sequence>
<organism evidence="1 2">
    <name type="scientific">Methanoregula boonei (strain DSM 21154 / JCM 14090 / 6A8)</name>
    <dbReference type="NCBI Taxonomy" id="456442"/>
    <lineage>
        <taxon>Archaea</taxon>
        <taxon>Methanobacteriati</taxon>
        <taxon>Methanobacteriota</taxon>
        <taxon>Stenosarchaea group</taxon>
        <taxon>Methanomicrobia</taxon>
        <taxon>Methanomicrobiales</taxon>
        <taxon>Methanoregulaceae</taxon>
        <taxon>Methanoregula</taxon>
    </lineage>
</organism>
<name>A7I918_METB6</name>